<sequence>MSLRRPLLLASTVVLLLATSACSAATSDAKAPPGKSDDGHGAVAGAVEAAEPPLQLVSIDESGAAGVLDLLDGETTMLGEIGAPHETATDGRYVFATTDAGIEVIDSGVWTWDHVDHFHYYRGTPTIVGTVKGKGPVTVATGMLSTAGGTVLRFDGSSEVVLIDNDALSKGEIEETFRLDTGSTSGIAAPVGSGAIVSDGDTLRFYEADGTATDVGAPCIDPVGTITTRVGLAIGCADGAVIATADDGQPEFERAPYPEGVEAERATAFDGRKGRPTVAAIAGNTGFWLLDTREASWKLVETDAALVRVTAVDDEEGHVIALDEGGRVLVYQAESGEQISATEPLLSEAFEREQFATVTLVVDGQRAYLNAPVDGVVHEIAYADGARIARTLETPTHPVHMAEVGR</sequence>
<organism evidence="2 3">
    <name type="scientific">Paramicrobacterium chengjingii</name>
    <dbReference type="NCBI Taxonomy" id="2769067"/>
    <lineage>
        <taxon>Bacteria</taxon>
        <taxon>Bacillati</taxon>
        <taxon>Actinomycetota</taxon>
        <taxon>Actinomycetes</taxon>
        <taxon>Micrococcales</taxon>
        <taxon>Microbacteriaceae</taxon>
        <taxon>Paramicrobacterium</taxon>
    </lineage>
</organism>
<evidence type="ECO:0000313" key="3">
    <source>
        <dbReference type="Proteomes" id="UP000662814"/>
    </source>
</evidence>
<feature type="chain" id="PRO_5045344083" evidence="1">
    <location>
        <begin position="25"/>
        <end position="406"/>
    </location>
</feature>
<keyword evidence="1" id="KW-0732">Signal</keyword>
<proteinExistence type="predicted"/>
<dbReference type="Proteomes" id="UP000662814">
    <property type="component" value="Chromosome"/>
</dbReference>
<dbReference type="PROSITE" id="PS51257">
    <property type="entry name" value="PROKAR_LIPOPROTEIN"/>
    <property type="match status" value="1"/>
</dbReference>
<evidence type="ECO:0000256" key="1">
    <source>
        <dbReference type="SAM" id="SignalP"/>
    </source>
</evidence>
<dbReference type="RefSeq" id="WP_166986009.1">
    <property type="nucleotide sequence ID" value="NZ_CP061169.1"/>
</dbReference>
<gene>
    <name evidence="2" type="ORF">HCR76_00360</name>
</gene>
<dbReference type="EMBL" id="CP061169">
    <property type="protein sequence ID" value="QPZ38603.1"/>
    <property type="molecule type" value="Genomic_DNA"/>
</dbReference>
<evidence type="ECO:0000313" key="2">
    <source>
        <dbReference type="EMBL" id="QPZ38603.1"/>
    </source>
</evidence>
<dbReference type="SUPFAM" id="SSF50969">
    <property type="entry name" value="YVTN repeat-like/Quinoprotein amine dehydrogenase"/>
    <property type="match status" value="1"/>
</dbReference>
<reference evidence="2 3" key="1">
    <citation type="submission" date="2020-12" db="EMBL/GenBank/DDBJ databases">
        <title>Microbacterium sp. HY060.</title>
        <authorList>
            <person name="Zhou J."/>
        </authorList>
    </citation>
    <scope>NUCLEOTIDE SEQUENCE [LARGE SCALE GENOMIC DNA]</scope>
    <source>
        <strain evidence="2 3">HY60</strain>
    </source>
</reference>
<feature type="signal peptide" evidence="1">
    <location>
        <begin position="1"/>
        <end position="24"/>
    </location>
</feature>
<dbReference type="InterPro" id="IPR011044">
    <property type="entry name" value="Quino_amine_DH_bsu"/>
</dbReference>
<name>A0ABX6YIG7_9MICO</name>
<accession>A0ABX6YIG7</accession>
<protein>
    <submittedName>
        <fullName evidence="2">ABC transporter</fullName>
    </submittedName>
</protein>
<keyword evidence="3" id="KW-1185">Reference proteome</keyword>